<dbReference type="EMBL" id="LS483468">
    <property type="protein sequence ID" value="SQI32923.1"/>
    <property type="molecule type" value="Genomic_DNA"/>
</dbReference>
<evidence type="ECO:0000313" key="2">
    <source>
        <dbReference type="Proteomes" id="UP000249091"/>
    </source>
</evidence>
<proteinExistence type="predicted"/>
<name>A0A2X4U165_9NOCA</name>
<organism evidence="1 2">
    <name type="scientific">Rhodococcus coprophilus</name>
    <dbReference type="NCBI Taxonomy" id="38310"/>
    <lineage>
        <taxon>Bacteria</taxon>
        <taxon>Bacillati</taxon>
        <taxon>Actinomycetota</taxon>
        <taxon>Actinomycetes</taxon>
        <taxon>Mycobacteriales</taxon>
        <taxon>Nocardiaceae</taxon>
        <taxon>Rhodococcus</taxon>
    </lineage>
</organism>
<keyword evidence="2" id="KW-1185">Reference proteome</keyword>
<sequence length="49" mass="5268">MDALIDAAVRAAEHGAPARTWKVSPEAAVHLGSHHGHPYEGLTVTHWTD</sequence>
<gene>
    <name evidence="1" type="ORF">NCTC10994_02365</name>
</gene>
<protein>
    <submittedName>
        <fullName evidence="1">Uncharacterized protein</fullName>
    </submittedName>
</protein>
<evidence type="ECO:0000313" key="1">
    <source>
        <dbReference type="EMBL" id="SQI32923.1"/>
    </source>
</evidence>
<dbReference type="AlphaFoldDB" id="A0A2X4U165"/>
<dbReference type="KEGG" id="rcr:NCTC10994_02365"/>
<dbReference type="Proteomes" id="UP000249091">
    <property type="component" value="Chromosome 1"/>
</dbReference>
<dbReference type="RefSeq" id="WP_169848943.1">
    <property type="nucleotide sequence ID" value="NZ_JAFBBL010000001.1"/>
</dbReference>
<reference evidence="1 2" key="1">
    <citation type="submission" date="2018-06" db="EMBL/GenBank/DDBJ databases">
        <authorList>
            <consortium name="Pathogen Informatics"/>
            <person name="Doyle S."/>
        </authorList>
    </citation>
    <scope>NUCLEOTIDE SEQUENCE [LARGE SCALE GENOMIC DNA]</scope>
    <source>
        <strain evidence="1 2">NCTC10994</strain>
    </source>
</reference>
<dbReference type="STRING" id="1219011.GCA_001895045_04142"/>
<accession>A0A2X4U165</accession>